<evidence type="ECO:0000313" key="1">
    <source>
        <dbReference type="EMBL" id="TQE07329.1"/>
    </source>
</evidence>
<comment type="caution">
    <text evidence="1">The sequence shown here is derived from an EMBL/GenBank/DDBJ whole genome shotgun (WGS) entry which is preliminary data.</text>
</comment>
<keyword evidence="2" id="KW-1185">Reference proteome</keyword>
<organism evidence="1 2">
    <name type="scientific">Malus baccata</name>
    <name type="common">Siberian crab apple</name>
    <name type="synonym">Pyrus baccata</name>
    <dbReference type="NCBI Taxonomy" id="106549"/>
    <lineage>
        <taxon>Eukaryota</taxon>
        <taxon>Viridiplantae</taxon>
        <taxon>Streptophyta</taxon>
        <taxon>Embryophyta</taxon>
        <taxon>Tracheophyta</taxon>
        <taxon>Spermatophyta</taxon>
        <taxon>Magnoliopsida</taxon>
        <taxon>eudicotyledons</taxon>
        <taxon>Gunneridae</taxon>
        <taxon>Pentapetalae</taxon>
        <taxon>rosids</taxon>
        <taxon>fabids</taxon>
        <taxon>Rosales</taxon>
        <taxon>Rosaceae</taxon>
        <taxon>Amygdaloideae</taxon>
        <taxon>Maleae</taxon>
        <taxon>Malus</taxon>
    </lineage>
</organism>
<name>A0A540N8J3_MALBA</name>
<accession>A0A540N8J3</accession>
<dbReference type="AlphaFoldDB" id="A0A540N8J3"/>
<protein>
    <submittedName>
        <fullName evidence="1">Uncharacterized protein</fullName>
    </submittedName>
</protein>
<gene>
    <name evidence="1" type="ORF">C1H46_006982</name>
</gene>
<proteinExistence type="predicted"/>
<sequence>MVQDKEFEDNYTFFSEIRTLNEVGISPLMELEERFKVLRFSRSARELGIFPRSLLPEKSMWVRFKFMCFRMLPVKLASEMVIDLSFFKLPMMMKGLEALIWKDWKGRLDPFSLEGMLETVSLVRFWKQAS</sequence>
<evidence type="ECO:0000313" key="2">
    <source>
        <dbReference type="Proteomes" id="UP000315295"/>
    </source>
</evidence>
<reference evidence="1 2" key="1">
    <citation type="journal article" date="2019" name="G3 (Bethesda)">
        <title>Sequencing of a Wild Apple (Malus baccata) Genome Unravels the Differences Between Cultivated and Wild Apple Species Regarding Disease Resistance and Cold Tolerance.</title>
        <authorList>
            <person name="Chen X."/>
        </authorList>
    </citation>
    <scope>NUCLEOTIDE SEQUENCE [LARGE SCALE GENOMIC DNA]</scope>
    <source>
        <strain evidence="2">cv. Shandingzi</strain>
        <tissue evidence="1">Leaves</tissue>
    </source>
</reference>
<dbReference type="EMBL" id="VIEB01000087">
    <property type="protein sequence ID" value="TQE07329.1"/>
    <property type="molecule type" value="Genomic_DNA"/>
</dbReference>
<dbReference type="Proteomes" id="UP000315295">
    <property type="component" value="Unassembled WGS sequence"/>
</dbReference>